<comment type="caution">
    <text evidence="3">The sequence shown here is derived from an EMBL/GenBank/DDBJ whole genome shotgun (WGS) entry which is preliminary data.</text>
</comment>
<reference evidence="3 4" key="1">
    <citation type="submission" date="2022-01" db="EMBL/GenBank/DDBJ databases">
        <title>Whole genome-based taxonomy of the Shewanellaceae.</title>
        <authorList>
            <person name="Martin-Rodriguez A.J."/>
        </authorList>
    </citation>
    <scope>NUCLEOTIDE SEQUENCE [LARGE SCALE GENOMIC DNA]</scope>
    <source>
        <strain evidence="3 4">DSM 17177</strain>
    </source>
</reference>
<dbReference type="Proteomes" id="UP001203423">
    <property type="component" value="Unassembled WGS sequence"/>
</dbReference>
<keyword evidence="2" id="KW-1133">Transmembrane helix</keyword>
<protein>
    <recommendedName>
        <fullName evidence="5">DDE Tnp4 domain-containing protein</fullName>
    </recommendedName>
</protein>
<feature type="region of interest" description="Disordered" evidence="1">
    <location>
        <begin position="1"/>
        <end position="25"/>
    </location>
</feature>
<gene>
    <name evidence="3" type="ORF">L2764_13855</name>
</gene>
<keyword evidence="2" id="KW-0472">Membrane</keyword>
<keyword evidence="4" id="KW-1185">Reference proteome</keyword>
<evidence type="ECO:0008006" key="5">
    <source>
        <dbReference type="Google" id="ProtNLM"/>
    </source>
</evidence>
<name>A0ABT0LDX9_9GAMM</name>
<organism evidence="3 4">
    <name type="scientific">Shewanella surugensis</name>
    <dbReference type="NCBI Taxonomy" id="212020"/>
    <lineage>
        <taxon>Bacteria</taxon>
        <taxon>Pseudomonadati</taxon>
        <taxon>Pseudomonadota</taxon>
        <taxon>Gammaproteobacteria</taxon>
        <taxon>Alteromonadales</taxon>
        <taxon>Shewanellaceae</taxon>
        <taxon>Shewanella</taxon>
    </lineage>
</organism>
<dbReference type="RefSeq" id="WP_248940844.1">
    <property type="nucleotide sequence ID" value="NZ_JAKIKS010000052.1"/>
</dbReference>
<evidence type="ECO:0000313" key="3">
    <source>
        <dbReference type="EMBL" id="MCL1125530.1"/>
    </source>
</evidence>
<keyword evidence="2" id="KW-0812">Transmembrane</keyword>
<accession>A0ABT0LDX9</accession>
<evidence type="ECO:0000313" key="4">
    <source>
        <dbReference type="Proteomes" id="UP001203423"/>
    </source>
</evidence>
<feature type="transmembrane region" description="Helical" evidence="2">
    <location>
        <begin position="103"/>
        <end position="133"/>
    </location>
</feature>
<evidence type="ECO:0000256" key="2">
    <source>
        <dbReference type="SAM" id="Phobius"/>
    </source>
</evidence>
<proteinExistence type="predicted"/>
<dbReference type="EMBL" id="JAKIKS010000052">
    <property type="protein sequence ID" value="MCL1125530.1"/>
    <property type="molecule type" value="Genomic_DNA"/>
</dbReference>
<sequence>MDKVASLQGAGEPPESDGHYYADSAFSSNKSSDMWQQQAPNKKHALSGMFAMSFGDIRHVIPSGYIHDSHEIIHAPMDEAEQATIPLRFDHEKICMVKGTRDFFAIICTLGGYMSLIFLGGGHYSMLIINAFIYE</sequence>
<evidence type="ECO:0000256" key="1">
    <source>
        <dbReference type="SAM" id="MobiDB-lite"/>
    </source>
</evidence>